<accession>A0A1E7FUC3</accession>
<reference evidence="1 2" key="1">
    <citation type="submission" date="2016-09" db="EMBL/GenBank/DDBJ databases">
        <title>Extensive genetic diversity and differential bi-allelic expression allows diatom success in the polar Southern Ocean.</title>
        <authorList>
            <consortium name="DOE Joint Genome Institute"/>
            <person name="Mock T."/>
            <person name="Otillar R.P."/>
            <person name="Strauss J."/>
            <person name="Dupont C."/>
            <person name="Frickenhaus S."/>
            <person name="Maumus F."/>
            <person name="Mcmullan M."/>
            <person name="Sanges R."/>
            <person name="Schmutz J."/>
            <person name="Toseland A."/>
            <person name="Valas R."/>
            <person name="Veluchamy A."/>
            <person name="Ward B.J."/>
            <person name="Allen A."/>
            <person name="Barry K."/>
            <person name="Falciatore A."/>
            <person name="Ferrante M."/>
            <person name="Fortunato A.E."/>
            <person name="Gloeckner G."/>
            <person name="Gruber A."/>
            <person name="Hipkin R."/>
            <person name="Janech M."/>
            <person name="Kroth P."/>
            <person name="Leese F."/>
            <person name="Lindquist E."/>
            <person name="Lyon B.R."/>
            <person name="Martin J."/>
            <person name="Mayer C."/>
            <person name="Parker M."/>
            <person name="Quesneville H."/>
            <person name="Raymond J."/>
            <person name="Uhlig C."/>
            <person name="Valentin K.U."/>
            <person name="Worden A.Z."/>
            <person name="Armbrust E.V."/>
            <person name="Bowler C."/>
            <person name="Green B."/>
            <person name="Moulton V."/>
            <person name="Van Oosterhout C."/>
            <person name="Grigoriev I."/>
        </authorList>
    </citation>
    <scope>NUCLEOTIDE SEQUENCE [LARGE SCALE GENOMIC DNA]</scope>
    <source>
        <strain evidence="1 2">CCMP1102</strain>
    </source>
</reference>
<dbReference type="OrthoDB" id="40328at2759"/>
<dbReference type="EMBL" id="KV784353">
    <property type="protein sequence ID" value="OEU21749.1"/>
    <property type="molecule type" value="Genomic_DNA"/>
</dbReference>
<dbReference type="InterPro" id="IPR010865">
    <property type="entry name" value="DUF1499"/>
</dbReference>
<dbReference type="InParanoid" id="A0A1E7FUC3"/>
<proteinExistence type="predicted"/>
<gene>
    <name evidence="1" type="ORF">FRACYDRAFT_231895</name>
</gene>
<sequence>MILANASLSLLAALQGEPQYLIPLLAVAPTPITLTTTDTSASKALVSYERVTINDDIVRLRACKANTNCVSSNYREPPNRYVSPYKIVTDPSAAFQRAVRDLQQHDGSEFSVAEIIPSVKYIHLTVPGTAPSSLDDIDIVFSNDVVNLKCQARVTLPPPPFCVRKNCINGNMDQRSKIEKLSFVLGLPASDREAMQAAKWTPIFFNSDRVPGFDHEF</sequence>
<dbReference type="Proteomes" id="UP000095751">
    <property type="component" value="Unassembled WGS sequence"/>
</dbReference>
<dbReference type="KEGG" id="fcy:FRACYDRAFT_231895"/>
<evidence type="ECO:0000313" key="1">
    <source>
        <dbReference type="EMBL" id="OEU21749.1"/>
    </source>
</evidence>
<dbReference type="AlphaFoldDB" id="A0A1E7FUC3"/>
<evidence type="ECO:0000313" key="2">
    <source>
        <dbReference type="Proteomes" id="UP000095751"/>
    </source>
</evidence>
<keyword evidence="2" id="KW-1185">Reference proteome</keyword>
<dbReference type="Pfam" id="PF07386">
    <property type="entry name" value="DUF1499"/>
    <property type="match status" value="1"/>
</dbReference>
<organism evidence="1 2">
    <name type="scientific">Fragilariopsis cylindrus CCMP1102</name>
    <dbReference type="NCBI Taxonomy" id="635003"/>
    <lineage>
        <taxon>Eukaryota</taxon>
        <taxon>Sar</taxon>
        <taxon>Stramenopiles</taxon>
        <taxon>Ochrophyta</taxon>
        <taxon>Bacillariophyta</taxon>
        <taxon>Bacillariophyceae</taxon>
        <taxon>Bacillariophycidae</taxon>
        <taxon>Bacillariales</taxon>
        <taxon>Bacillariaceae</taxon>
        <taxon>Fragilariopsis</taxon>
    </lineage>
</organism>
<protein>
    <submittedName>
        <fullName evidence="1">Uncharacterized protein</fullName>
    </submittedName>
</protein>
<name>A0A1E7FUC3_9STRA</name>